<dbReference type="EMBL" id="CP084166">
    <property type="protein sequence ID" value="UJG40918.1"/>
    <property type="molecule type" value="Genomic_DNA"/>
</dbReference>
<feature type="transmembrane region" description="Helical" evidence="1">
    <location>
        <begin position="2645"/>
        <end position="2664"/>
    </location>
</feature>
<keyword evidence="1" id="KW-0472">Membrane</keyword>
<gene>
    <name evidence="2" type="ORF">K9W45_00320</name>
</gene>
<evidence type="ECO:0000256" key="1">
    <source>
        <dbReference type="SAM" id="Phobius"/>
    </source>
</evidence>
<protein>
    <submittedName>
        <fullName evidence="2">Uncharacterized protein</fullName>
    </submittedName>
</protein>
<proteinExistence type="predicted"/>
<evidence type="ECO:0000313" key="2">
    <source>
        <dbReference type="EMBL" id="UJG40918.1"/>
    </source>
</evidence>
<sequence>MHVKNNLIWKKVLILSLLAIMISSLVVGMPNAPFVNAETNSAQSLPDTISLEEAKQLMQQINEGNGGGNFASVEQQIIDPDLDLSRLLADNPNEYQQTYQPWKSQAAVRSITISDDYEFMAVGGGYLFDNEVQVYRWNPDINQYAKVWVSGDSVIKGDVIDVDFGDTDNNDFLEIIATSSDGYFYVFEQEHIFDPVTNTENRFDLVYTSPYLGQVWGVEVNDTDLDHLDDIIVVSWDHKVHVYEYWLHSGYPFNSEHWITYREKWQSHDTGYHLSSLVVGDTNYNGLPDFVVGTREGAILVFENNGTILDIQGQPYPLAQDNSYKLIYADNESIWRPIYSMDIGNLDNSPGDEVVIASFAFNGYILRYDDYKGYYLQKLIKDFESWTLKDFYPADHYVDNGTAGQNVYFQDPNYTGTTVEEPILQSNPAFIKGNYPYNTGAAQNNDTCYTHFESNSTHAAWEVYDFGADEEGTGNGNDAADILLKFKTLLFDYIYRDDFIISISPDYEHWVTVDPSLINTFNVAASTKYLRINVDPILIENKWNYFRYINVTVISNSTKDYNLLSIELPYVYQTVSTALSAEVGTLMTSTDTNEEVIHAILGTVDGRLVAFKYDATSDSFVLSWDSWVDDRFTVGINIWDIEQVKNLGSMPMIYGVTDLETGYQLRISPSPGSQISQVIFDYTLFNIDGDSPVTGEFAIVGGNGDVYYFDNGFDYDAAQTTQYFSSINDYATYTGNISIGAVEIDTDYSQEELLIGHYDPSLSNQYDDFEDDSSDVLPADIKIWTQVSSKYELNISLYSLETTGQLREILKSAQSIPSAEGEDIDGDGDVDIVVCIENLYLLWNIGTPSNPEFILDSDYFKDINEVKGRRQFLHPQFVEFEMDGIYDLSIGYSNRVGATYFDNYGTALAPKWEERKELVNNFDEEATINVYNFTRPLWIKYSEFDEYSTLLLEHNTGKSYYDKYYIYTMLDDRNGDMVYFMISNKIQTSFMVASNPTVSRIEVNTFKSEEYGGIYKWRNFGFRAIISWTTAIDLYNWTLTVDSGDLDQDGKGEIIVGDYDSNVYIFEHMTNNTYKRAFRSPDMLQYVPTDETPYSWDKFGGYEGEFNQTIWNHVSYLLVNADSDGDGYLELAALAGTVLYVFEDTGIDDTYSYMYRLDVLRSSAGEYLKENGFLTPSGLTWAQDLDLDGYGEFIIAFEKQVFVYEPYSGTLYELFGNVASDDPETGHYNILGNARVFDNITINGMLCSDINENGREELFIYGSVDVDLLDYEEGFIVMIESIDLGYKIIWQGPTELVSRNIITDLEIADQDYDGFKELIIGGSKGVSIYEFVGGTTASFTQEGLITGHMNYPQMAAHSLFGKYSYNDDYDYRKQRSHDIRQIVYSGGSNNHSYISAFSEYNDTMGAYAIYQKVSHDGVNWLSSKLIAYWYSGGYISLYFPSLTQTSNYSLWLAVTCKFYSVGLGSVYGVLLYRSDDYGANWVFVDGLASEYIEEGSTNPIYSPTIFPTGPNSIGLVYIFRPNNTYSELYYGGLFDNGTVIPQTKIEGFDDFMFNGVDVDSKPDNSGVYAAAFSAKKYIEEKDDYDIWYCEFNSTYGLILEPRRLFTSFSVEHTPSITYVHNDAYSRLLTFDSSGLQKAMTLSYGMVSDDGIHWSDPDILAEYPEYIIPPTKSNPYPKISGFSNSWSIYDLGFRAPKVAPTYDGKFILLTKFDATIVYFSFPIFYIYYYNDYVSQIYPLNFTSFVGLNTVTDLAVGDSDRDGRKEIMIADGYRAEMFELLNTKNRKQLYTSKWYSPEHDNPVSDVTMFDTNGNGFPELIYSVQGEDIYVYDVVNIHLPKADLHKLQSTTLDLSGAGKVITRIKSDLNDDGINDMVVYCEGGKMYGILGNNLSILWTLEDSLVSPNWFLEESIYHGNSALIFVNSNGTTLWIDKKTGQVITSLDLGEGSYTLNPIATMLNYTKDNTMDIAIKGDAPGHIYLFDGNNGSLLKDLTFDTERYVQEIEVAHEQGEDYLIVSYYWIEYKDLGGGIIVWIFHGKITAYNLSSSSLDQIWEVNSYYAGGFRGANLIVDDINGDGDSEIYAFGGGIKLLDANGTEYWRAYNYFYSYDAVIFDINDDGIKDIITSSGQNSKVTALDGKDGNVTWSNIPTQNIYDLEISDPEGEDPILYLANSRTDYQGIIFLNIRNGGFLGYYYDTSSDFLNDNALVPTTVDSKPAVLAVDYDAEKIYQVQINETEQVYEHDIIPKLSFDQILKTGKNVNPDTVIYDNLNDDEYVEIFYIQNGNESFIYNPIKGEYIEEYTIPTNGSVLYAFKANLSDTSFYDSIFIITSEYKVGVLDLTSMSYKKILDLSGYVDEIASYAYLDITEDVFILGFFDYTKKAWYVGAWNIKGEEVFSPIYQGSHKPDQINAGKLLDKATYEEGAAFVITSFGAYIYAYDLKGTQLAMIKQDGPAGFTALGELKKGLGFEFVYYRFGDKFYCYNLNTMTDEWSSTLRNDNELLSIAVGYIDSSTNPDYAKVFVSQSGTGIYAFDDVDKELWYHRHNSFVAKFLHVINDEALGKVLQVTDYHRTFYINGTTAEVLYATSTLMKQVLWVGTWSSPDSAYDSIAFFDGNSFYSRGIDVSSSGASTVQDHMEISAERLTRLSTPIIIMMSVMVTIITLVFRKNKS</sequence>
<dbReference type="InterPro" id="IPR028994">
    <property type="entry name" value="Integrin_alpha_N"/>
</dbReference>
<reference evidence="2" key="1">
    <citation type="journal article" date="2022" name="Nat. Microbiol.">
        <title>Unique mobile elements and scalable gene flow at the prokaryote-eukaryote boundary revealed by circularized Asgard archaea genomes.</title>
        <authorList>
            <person name="Wu F."/>
            <person name="Speth D.R."/>
            <person name="Philosof A."/>
            <person name="Cremiere A."/>
            <person name="Narayanan A."/>
            <person name="Barco R.A."/>
            <person name="Connon S.A."/>
            <person name="Amend J.P."/>
            <person name="Antoshechkin I.A."/>
            <person name="Orphan V.J."/>
        </authorList>
    </citation>
    <scope>NUCLEOTIDE SEQUENCE</scope>
    <source>
        <strain evidence="2">PM71</strain>
    </source>
</reference>
<keyword evidence="1" id="KW-1133">Transmembrane helix</keyword>
<name>A0A9Y1FLT9_9ARCH</name>
<organism evidence="2">
    <name type="scientific">Candidatus Heimdallarchaeum aukensis</name>
    <dbReference type="NCBI Taxonomy" id="2876573"/>
    <lineage>
        <taxon>Archaea</taxon>
        <taxon>Promethearchaeati</taxon>
        <taxon>Candidatus Heimdallarchaeota</taxon>
        <taxon>Candidatus Heimdallarchaeia (ex Rinke et al. 2021) (nom. nud.)</taxon>
        <taxon>Candidatus Heimdallarchaeales</taxon>
        <taxon>Candidatus Heimdallarchaeaceae</taxon>
        <taxon>Candidatus Heimdallarchaeum</taxon>
    </lineage>
</organism>
<dbReference type="SUPFAM" id="SSF69318">
    <property type="entry name" value="Integrin alpha N-terminal domain"/>
    <property type="match status" value="5"/>
</dbReference>
<accession>A0A9Y1FLT9</accession>
<dbReference type="Proteomes" id="UP001201020">
    <property type="component" value="Chromosome"/>
</dbReference>
<keyword evidence="1" id="KW-0812">Transmembrane</keyword>